<sequence>MSLGKLKLSSDEVLKRDQLSTIYGGSDDIPPCHYVIYCASGSTVGPIYGCCGTAPGTFCDDYGGVINCVNSPCY</sequence>
<comment type="caution">
    <text evidence="1">The sequence shown here is derived from an EMBL/GenBank/DDBJ whole genome shotgun (WGS) entry which is preliminary data.</text>
</comment>
<dbReference type="EMBL" id="JAFKCU010000001">
    <property type="protein sequence ID" value="MBN7814698.1"/>
    <property type="molecule type" value="Genomic_DNA"/>
</dbReference>
<evidence type="ECO:0008006" key="3">
    <source>
        <dbReference type="Google" id="ProtNLM"/>
    </source>
</evidence>
<organism evidence="1 2">
    <name type="scientific">Algoriphagus pacificus</name>
    <dbReference type="NCBI Taxonomy" id="2811234"/>
    <lineage>
        <taxon>Bacteria</taxon>
        <taxon>Pseudomonadati</taxon>
        <taxon>Bacteroidota</taxon>
        <taxon>Cytophagia</taxon>
        <taxon>Cytophagales</taxon>
        <taxon>Cyclobacteriaceae</taxon>
        <taxon>Algoriphagus</taxon>
    </lineage>
</organism>
<dbReference type="RefSeq" id="WP_206585325.1">
    <property type="nucleotide sequence ID" value="NZ_JAFKCU010000001.1"/>
</dbReference>
<accession>A0ABS3CCA8</accession>
<dbReference type="Proteomes" id="UP000664480">
    <property type="component" value="Unassembled WGS sequence"/>
</dbReference>
<name>A0ABS3CCA8_9BACT</name>
<reference evidence="1 2" key="1">
    <citation type="submission" date="2021-03" db="EMBL/GenBank/DDBJ databases">
        <title>novel species isolated from a fishpond in China.</title>
        <authorList>
            <person name="Lu H."/>
            <person name="Cai Z."/>
        </authorList>
    </citation>
    <scope>NUCLEOTIDE SEQUENCE [LARGE SCALE GENOMIC DNA]</scope>
    <source>
        <strain evidence="1 2">YJ13C</strain>
    </source>
</reference>
<protein>
    <recommendedName>
        <fullName evidence="3">Bacteriocin-type signal sequence-containing protein</fullName>
    </recommendedName>
</protein>
<proteinExistence type="predicted"/>
<keyword evidence="2" id="KW-1185">Reference proteome</keyword>
<evidence type="ECO:0000313" key="1">
    <source>
        <dbReference type="EMBL" id="MBN7814698.1"/>
    </source>
</evidence>
<evidence type="ECO:0000313" key="2">
    <source>
        <dbReference type="Proteomes" id="UP000664480"/>
    </source>
</evidence>
<gene>
    <name evidence="1" type="ORF">J0A69_04625</name>
</gene>